<accession>A0AAF0YDP2</accession>
<name>A0AAF0YDP2_9TREE</name>
<dbReference type="Proteomes" id="UP000827549">
    <property type="component" value="Chromosome 3"/>
</dbReference>
<dbReference type="EMBL" id="CP086716">
    <property type="protein sequence ID" value="WOO81608.1"/>
    <property type="molecule type" value="Genomic_DNA"/>
</dbReference>
<dbReference type="AlphaFoldDB" id="A0AAF0YDP2"/>
<proteinExistence type="predicted"/>
<feature type="region of interest" description="Disordered" evidence="1">
    <location>
        <begin position="211"/>
        <end position="233"/>
    </location>
</feature>
<gene>
    <name evidence="2" type="ORF">LOC62_03G005131</name>
</gene>
<reference evidence="2" key="1">
    <citation type="submission" date="2023-10" db="EMBL/GenBank/DDBJ databases">
        <authorList>
            <person name="Noh H."/>
        </authorList>
    </citation>
    <scope>NUCLEOTIDE SEQUENCE</scope>
    <source>
        <strain evidence="2">DUCC4014</strain>
    </source>
</reference>
<dbReference type="RefSeq" id="XP_062627640.1">
    <property type="nucleotide sequence ID" value="XM_062771656.1"/>
</dbReference>
<organism evidence="2 3">
    <name type="scientific">Vanrija pseudolonga</name>
    <dbReference type="NCBI Taxonomy" id="143232"/>
    <lineage>
        <taxon>Eukaryota</taxon>
        <taxon>Fungi</taxon>
        <taxon>Dikarya</taxon>
        <taxon>Basidiomycota</taxon>
        <taxon>Agaricomycotina</taxon>
        <taxon>Tremellomycetes</taxon>
        <taxon>Trichosporonales</taxon>
        <taxon>Trichosporonaceae</taxon>
        <taxon>Vanrija</taxon>
    </lineage>
</organism>
<evidence type="ECO:0000313" key="3">
    <source>
        <dbReference type="Proteomes" id="UP000827549"/>
    </source>
</evidence>
<sequence length="244" mass="25524">MVGLRHLDDYYRDHEPMDVDVEYEAVRPGPSSRVASSGSILPTPSPTPSPLVVTAALPLVSETEYEAIDEDEVAVEVDVVHVDYAPPSPVDIDTREAMLANLTHPWAQAPVPVYVPRRSKAPPTAASAARYATTPDGRRVRLPGVVVGGEMDGWVEQEAPSAAAGRPVIGVKKKRERFERVDDDGAETASLADITGGVGGVSKAFRRALSASSGGSSSAPAMPSPGLCGVGEGPPTLMTPMGFA</sequence>
<evidence type="ECO:0000313" key="2">
    <source>
        <dbReference type="EMBL" id="WOO81608.1"/>
    </source>
</evidence>
<feature type="compositionally biased region" description="Low complexity" evidence="1">
    <location>
        <begin position="211"/>
        <end position="226"/>
    </location>
</feature>
<protein>
    <submittedName>
        <fullName evidence="2">Uncharacterized protein</fullName>
    </submittedName>
</protein>
<keyword evidence="3" id="KW-1185">Reference proteome</keyword>
<evidence type="ECO:0000256" key="1">
    <source>
        <dbReference type="SAM" id="MobiDB-lite"/>
    </source>
</evidence>
<feature type="region of interest" description="Disordered" evidence="1">
    <location>
        <begin position="28"/>
        <end position="48"/>
    </location>
</feature>
<dbReference type="GeneID" id="87808361"/>